<proteinExistence type="predicted"/>
<evidence type="ECO:0000313" key="1">
    <source>
        <dbReference type="EMBL" id="CAG8671611.1"/>
    </source>
</evidence>
<evidence type="ECO:0000313" key="2">
    <source>
        <dbReference type="Proteomes" id="UP000789572"/>
    </source>
</evidence>
<sequence>ENEEDLDPEEIYELAYNLAESGPTVIAKSSLLNLLRKELRKLDVDSLTIEATYVPHIS</sequence>
<comment type="caution">
    <text evidence="1">The sequence shown here is derived from an EMBL/GenBank/DDBJ whole genome shotgun (WGS) entry which is preliminary data.</text>
</comment>
<protein>
    <submittedName>
        <fullName evidence="1">1716_t:CDS:1</fullName>
    </submittedName>
</protein>
<dbReference type="Proteomes" id="UP000789572">
    <property type="component" value="Unassembled WGS sequence"/>
</dbReference>
<keyword evidence="2" id="KW-1185">Reference proteome</keyword>
<organism evidence="1 2">
    <name type="scientific">Paraglomus occultum</name>
    <dbReference type="NCBI Taxonomy" id="144539"/>
    <lineage>
        <taxon>Eukaryota</taxon>
        <taxon>Fungi</taxon>
        <taxon>Fungi incertae sedis</taxon>
        <taxon>Mucoromycota</taxon>
        <taxon>Glomeromycotina</taxon>
        <taxon>Glomeromycetes</taxon>
        <taxon>Paraglomerales</taxon>
        <taxon>Paraglomeraceae</taxon>
        <taxon>Paraglomus</taxon>
    </lineage>
</organism>
<dbReference type="EMBL" id="CAJVPJ010006867">
    <property type="protein sequence ID" value="CAG8671611.1"/>
    <property type="molecule type" value="Genomic_DNA"/>
</dbReference>
<dbReference type="AlphaFoldDB" id="A0A9N9ED23"/>
<feature type="non-terminal residue" evidence="1">
    <location>
        <position position="58"/>
    </location>
</feature>
<gene>
    <name evidence="1" type="ORF">POCULU_LOCUS11001</name>
</gene>
<accession>A0A9N9ED23</accession>
<feature type="non-terminal residue" evidence="1">
    <location>
        <position position="1"/>
    </location>
</feature>
<name>A0A9N9ED23_9GLOM</name>
<reference evidence="1" key="1">
    <citation type="submission" date="2021-06" db="EMBL/GenBank/DDBJ databases">
        <authorList>
            <person name="Kallberg Y."/>
            <person name="Tangrot J."/>
            <person name="Rosling A."/>
        </authorList>
    </citation>
    <scope>NUCLEOTIDE SEQUENCE</scope>
    <source>
        <strain evidence="1">IA702</strain>
    </source>
</reference>